<dbReference type="InterPro" id="IPR001387">
    <property type="entry name" value="Cro/C1-type_HTH"/>
</dbReference>
<dbReference type="SUPFAM" id="SSF47413">
    <property type="entry name" value="lambda repressor-like DNA-binding domains"/>
    <property type="match status" value="1"/>
</dbReference>
<evidence type="ECO:0000313" key="4">
    <source>
        <dbReference type="Proteomes" id="UP000095094"/>
    </source>
</evidence>
<keyword evidence="1" id="KW-0238">DNA-binding</keyword>
<keyword evidence="4" id="KW-1185">Reference proteome</keyword>
<gene>
    <name evidence="3" type="ORF">BCR25_18305</name>
</gene>
<dbReference type="CDD" id="cd00093">
    <property type="entry name" value="HTH_XRE"/>
    <property type="match status" value="1"/>
</dbReference>
<evidence type="ECO:0000259" key="2">
    <source>
        <dbReference type="PROSITE" id="PS50943"/>
    </source>
</evidence>
<dbReference type="PANTHER" id="PTHR46558">
    <property type="entry name" value="TRACRIPTIONAL REGULATORY PROTEIN-RELATED-RELATED"/>
    <property type="match status" value="1"/>
</dbReference>
<sequence length="125" mass="14704">MNERIYQLRKKLGYNQEKFGTLIGVTKSAISNWESGRRKVPDSSIKLICRQFNVDYIWLTTGEGEMFHQSDDEIEVAVEKIMYGENEFHKNLFKTFLKLGEEELLALEKIMDTYDEIVKNDKEKS</sequence>
<dbReference type="InterPro" id="IPR010982">
    <property type="entry name" value="Lambda_DNA-bd_dom_sf"/>
</dbReference>
<reference evidence="4" key="1">
    <citation type="submission" date="2016-09" db="EMBL/GenBank/DDBJ databases">
        <authorList>
            <person name="Gulvik C.A."/>
        </authorList>
    </citation>
    <scope>NUCLEOTIDE SEQUENCE [LARGE SCALE GENOMIC DNA]</scope>
    <source>
        <strain evidence="4">LMG 8895</strain>
    </source>
</reference>
<dbReference type="EMBL" id="MIJY01000013">
    <property type="protein sequence ID" value="OEG16149.1"/>
    <property type="molecule type" value="Genomic_DNA"/>
</dbReference>
<dbReference type="AlphaFoldDB" id="A0A1E5GU03"/>
<dbReference type="OrthoDB" id="2055733at2"/>
<comment type="caution">
    <text evidence="3">The sequence shown here is derived from an EMBL/GenBank/DDBJ whole genome shotgun (WGS) entry which is preliminary data.</text>
</comment>
<evidence type="ECO:0000256" key="1">
    <source>
        <dbReference type="ARBA" id="ARBA00023125"/>
    </source>
</evidence>
<name>A0A1E5GU03_9ENTE</name>
<protein>
    <recommendedName>
        <fullName evidence="2">HTH cro/C1-type domain-containing protein</fullName>
    </recommendedName>
</protein>
<dbReference type="Gene3D" id="1.10.260.40">
    <property type="entry name" value="lambda repressor-like DNA-binding domains"/>
    <property type="match status" value="1"/>
</dbReference>
<organism evidence="3 4">
    <name type="scientific">Enterococcus termitis</name>
    <dbReference type="NCBI Taxonomy" id="332950"/>
    <lineage>
        <taxon>Bacteria</taxon>
        <taxon>Bacillati</taxon>
        <taxon>Bacillota</taxon>
        <taxon>Bacilli</taxon>
        <taxon>Lactobacillales</taxon>
        <taxon>Enterococcaceae</taxon>
        <taxon>Enterococcus</taxon>
    </lineage>
</organism>
<dbReference type="PANTHER" id="PTHR46558:SF11">
    <property type="entry name" value="HTH-TYPE TRANSCRIPTIONAL REGULATOR XRE"/>
    <property type="match status" value="1"/>
</dbReference>
<accession>A0A1E5GU03</accession>
<dbReference type="RefSeq" id="WP_069663358.1">
    <property type="nucleotide sequence ID" value="NZ_JBHUJJ010000001.1"/>
</dbReference>
<dbReference type="Proteomes" id="UP000095094">
    <property type="component" value="Unassembled WGS sequence"/>
</dbReference>
<dbReference type="GO" id="GO:0003677">
    <property type="term" value="F:DNA binding"/>
    <property type="evidence" value="ECO:0007669"/>
    <property type="project" value="UniProtKB-KW"/>
</dbReference>
<dbReference type="PROSITE" id="PS50943">
    <property type="entry name" value="HTH_CROC1"/>
    <property type="match status" value="1"/>
</dbReference>
<proteinExistence type="predicted"/>
<dbReference type="Pfam" id="PF01381">
    <property type="entry name" value="HTH_3"/>
    <property type="match status" value="1"/>
</dbReference>
<dbReference type="SMART" id="SM00530">
    <property type="entry name" value="HTH_XRE"/>
    <property type="match status" value="1"/>
</dbReference>
<feature type="domain" description="HTH cro/C1-type" evidence="2">
    <location>
        <begin position="5"/>
        <end position="59"/>
    </location>
</feature>
<evidence type="ECO:0000313" key="3">
    <source>
        <dbReference type="EMBL" id="OEG16149.1"/>
    </source>
</evidence>